<protein>
    <recommendedName>
        <fullName evidence="3">histidine kinase</fullName>
        <ecNumber evidence="3">2.7.13.3</ecNumber>
    </recommendedName>
</protein>
<feature type="domain" description="Response regulatory" evidence="14">
    <location>
        <begin position="678"/>
        <end position="793"/>
    </location>
</feature>
<evidence type="ECO:0000256" key="1">
    <source>
        <dbReference type="ARBA" id="ARBA00000085"/>
    </source>
</evidence>
<feature type="domain" description="Response regulatory" evidence="14">
    <location>
        <begin position="803"/>
        <end position="920"/>
    </location>
</feature>
<evidence type="ECO:0000256" key="3">
    <source>
        <dbReference type="ARBA" id="ARBA00012438"/>
    </source>
</evidence>
<name>A0A4R2L5L5_9GAMM</name>
<evidence type="ECO:0000256" key="7">
    <source>
        <dbReference type="ARBA" id="ARBA00022777"/>
    </source>
</evidence>
<comment type="catalytic activity">
    <reaction evidence="1">
        <text>ATP + protein L-histidine = ADP + protein N-phospho-L-histidine.</text>
        <dbReference type="EC" id="2.7.13.3"/>
    </reaction>
</comment>
<dbReference type="Gene3D" id="3.30.450.40">
    <property type="match status" value="1"/>
</dbReference>
<organism evidence="15 16">
    <name type="scientific">Plasticicumulans lactativorans</name>
    <dbReference type="NCBI Taxonomy" id="1133106"/>
    <lineage>
        <taxon>Bacteria</taxon>
        <taxon>Pseudomonadati</taxon>
        <taxon>Pseudomonadota</taxon>
        <taxon>Gammaproteobacteria</taxon>
        <taxon>Candidatus Competibacteraceae</taxon>
        <taxon>Plasticicumulans</taxon>
    </lineage>
</organism>
<dbReference type="GO" id="GO:0005886">
    <property type="term" value="C:plasma membrane"/>
    <property type="evidence" value="ECO:0007669"/>
    <property type="project" value="TreeGrafter"/>
</dbReference>
<dbReference type="InterPro" id="IPR003594">
    <property type="entry name" value="HATPase_dom"/>
</dbReference>
<dbReference type="PANTHER" id="PTHR43047">
    <property type="entry name" value="TWO-COMPONENT HISTIDINE PROTEIN KINASE"/>
    <property type="match status" value="1"/>
</dbReference>
<feature type="domain" description="Histidine kinase" evidence="13">
    <location>
        <begin position="415"/>
        <end position="658"/>
    </location>
</feature>
<dbReference type="InterPro" id="IPR003018">
    <property type="entry name" value="GAF"/>
</dbReference>
<evidence type="ECO:0000256" key="4">
    <source>
        <dbReference type="ARBA" id="ARBA00022553"/>
    </source>
</evidence>
<dbReference type="EC" id="2.7.13.3" evidence="3"/>
<dbReference type="CDD" id="cd00082">
    <property type="entry name" value="HisKA"/>
    <property type="match status" value="1"/>
</dbReference>
<reference evidence="15 16" key="1">
    <citation type="submission" date="2019-03" db="EMBL/GenBank/DDBJ databases">
        <title>Genomic Encyclopedia of Type Strains, Phase IV (KMG-IV): sequencing the most valuable type-strain genomes for metagenomic binning, comparative biology and taxonomic classification.</title>
        <authorList>
            <person name="Goeker M."/>
        </authorList>
    </citation>
    <scope>NUCLEOTIDE SEQUENCE [LARGE SCALE GENOMIC DNA]</scope>
    <source>
        <strain evidence="15 16">DSM 25287</strain>
    </source>
</reference>
<feature type="transmembrane region" description="Helical" evidence="12">
    <location>
        <begin position="183"/>
        <end position="203"/>
    </location>
</feature>
<evidence type="ECO:0000256" key="9">
    <source>
        <dbReference type="ARBA" id="ARBA00023012"/>
    </source>
</evidence>
<dbReference type="Pfam" id="PF02518">
    <property type="entry name" value="HATPase_c"/>
    <property type="match status" value="1"/>
</dbReference>
<proteinExistence type="predicted"/>
<keyword evidence="5" id="KW-0808">Transferase</keyword>
<dbReference type="PROSITE" id="PS50110">
    <property type="entry name" value="RESPONSE_REGULATORY"/>
    <property type="match status" value="2"/>
</dbReference>
<dbReference type="RefSeq" id="WP_132543191.1">
    <property type="nucleotide sequence ID" value="NZ_SLWY01000013.1"/>
</dbReference>
<dbReference type="Pfam" id="PF00072">
    <property type="entry name" value="Response_reg"/>
    <property type="match status" value="2"/>
</dbReference>
<dbReference type="GO" id="GO:0009927">
    <property type="term" value="F:histidine phosphotransfer kinase activity"/>
    <property type="evidence" value="ECO:0007669"/>
    <property type="project" value="TreeGrafter"/>
</dbReference>
<dbReference type="Pfam" id="PF13185">
    <property type="entry name" value="GAF_2"/>
    <property type="match status" value="1"/>
</dbReference>
<dbReference type="InterPro" id="IPR036890">
    <property type="entry name" value="HATPase_C_sf"/>
</dbReference>
<dbReference type="InterPro" id="IPR004358">
    <property type="entry name" value="Sig_transdc_His_kin-like_C"/>
</dbReference>
<evidence type="ECO:0000256" key="12">
    <source>
        <dbReference type="SAM" id="Phobius"/>
    </source>
</evidence>
<feature type="modified residue" description="4-aspartylphosphate" evidence="11">
    <location>
        <position position="852"/>
    </location>
</feature>
<dbReference type="SMART" id="SM00387">
    <property type="entry name" value="HATPase_c"/>
    <property type="match status" value="1"/>
</dbReference>
<keyword evidence="10 12" id="KW-0472">Membrane</keyword>
<dbReference type="InterPro" id="IPR011006">
    <property type="entry name" value="CheY-like_superfamily"/>
</dbReference>
<evidence type="ECO:0000313" key="15">
    <source>
        <dbReference type="EMBL" id="TCO80567.1"/>
    </source>
</evidence>
<dbReference type="InterPro" id="IPR007891">
    <property type="entry name" value="CHASE3"/>
</dbReference>
<dbReference type="Pfam" id="PF05227">
    <property type="entry name" value="CHASE3"/>
    <property type="match status" value="1"/>
</dbReference>
<keyword evidence="9" id="KW-0902">Two-component regulatory system</keyword>
<evidence type="ECO:0000256" key="6">
    <source>
        <dbReference type="ARBA" id="ARBA00022741"/>
    </source>
</evidence>
<dbReference type="SMART" id="SM00448">
    <property type="entry name" value="REC"/>
    <property type="match status" value="2"/>
</dbReference>
<evidence type="ECO:0000256" key="2">
    <source>
        <dbReference type="ARBA" id="ARBA00004370"/>
    </source>
</evidence>
<evidence type="ECO:0000256" key="8">
    <source>
        <dbReference type="ARBA" id="ARBA00022840"/>
    </source>
</evidence>
<dbReference type="SMART" id="SM00388">
    <property type="entry name" value="HisKA"/>
    <property type="match status" value="1"/>
</dbReference>
<keyword evidence="8" id="KW-0067">ATP-binding</keyword>
<sequence>MDSVSIETKVLTGFGAVLLVLTAIAALTYQSFRSFIDAFGAVEHTLQVRMTLQQVQGRLIDAQTGTRGYLITGDERYLSPYQSALATLDQDVQRLSALTATNPDQQRRIGELHDRIAPLLASLDRLIALRREQGFEAARAQLVSDAGGRRMAAIRELIAAMDAEEARLLQQRTAASQDSANELTLALELLIGVSVLFFALLLWRVRRDLLSRRRAEEDLAEVARYDRVIGEALALFNASPERGRVLDGVLSLLADTSLYPVSVFYRYDSWSGMLEREAGWGMSAGTATSYRLGEGLVGQAAQARRVLVLDAAAGLPTIDAGVQSLRPAAILVVPIAYQERLLGVLVLASTRAAGARDRTFVERLAAQIGVALHNLQQFADVKALAGELRQRGEEITRKNRELEAANRMKSEFLATMSHELRTPLNAIIGFSEVLRDGLAGDLNPEQRDYVGDIFDSGHHLLALINDILDLSKVEAGAMPLELEAVDVAQCLRNGLAMVREKALAHGLQVDLQLGDGVGVIGADARKCKQILYNLLSNAVKFTPRGGRLELTARRLARGAIDSAGAGEAHVLWLPPAGPYDEFLEIGVADTGIGLSQAELDRLFRPFVQIDSSLARKYSGTGLGLVMVKSLVELHGGGAGVSSTPGRGSRFTVWLPCRAPADTEAVIAPAAARSRGEALALVIEDDDQSAELIRLQLEAEGFAVVRATSGEEGLALATARLPDLITLDLLLPGMDGWACLERLRDDPVLAQVPVVIISILADDARARGLSLGVARVLQKPVGRQALQEAMAALGLSRLADPPPSVLVVDDDPRSVEIIAAYLEEAGFVVMQAYGGRDGIDLAQNTHPALVVLDLMMPEINGFEVVEVLKRRPETADIPILVVTAKQIDAEERARLNGHLLRIVEKAAFSPEDFIREVRRSLRRAANAA</sequence>
<keyword evidence="16" id="KW-1185">Reference proteome</keyword>
<dbReference type="Pfam" id="PF00512">
    <property type="entry name" value="HisKA"/>
    <property type="match status" value="1"/>
</dbReference>
<evidence type="ECO:0000313" key="16">
    <source>
        <dbReference type="Proteomes" id="UP000295765"/>
    </source>
</evidence>
<dbReference type="InterPro" id="IPR036097">
    <property type="entry name" value="HisK_dim/P_sf"/>
</dbReference>
<dbReference type="InterPro" id="IPR003661">
    <property type="entry name" value="HisK_dim/P_dom"/>
</dbReference>
<evidence type="ECO:0000259" key="13">
    <source>
        <dbReference type="PROSITE" id="PS50109"/>
    </source>
</evidence>
<dbReference type="CDD" id="cd19410">
    <property type="entry name" value="HK9-like_sensor"/>
    <property type="match status" value="1"/>
</dbReference>
<dbReference type="PANTHER" id="PTHR43047:SF63">
    <property type="entry name" value="HISTIDINE KINASE"/>
    <property type="match status" value="1"/>
</dbReference>
<evidence type="ECO:0000256" key="5">
    <source>
        <dbReference type="ARBA" id="ARBA00022679"/>
    </source>
</evidence>
<evidence type="ECO:0000256" key="11">
    <source>
        <dbReference type="PROSITE-ProRule" id="PRU00169"/>
    </source>
</evidence>
<keyword evidence="12" id="KW-1133">Transmembrane helix</keyword>
<evidence type="ECO:0000256" key="10">
    <source>
        <dbReference type="ARBA" id="ARBA00023136"/>
    </source>
</evidence>
<evidence type="ECO:0000259" key="14">
    <source>
        <dbReference type="PROSITE" id="PS50110"/>
    </source>
</evidence>
<dbReference type="Gene3D" id="3.40.50.2300">
    <property type="match status" value="2"/>
</dbReference>
<dbReference type="SUPFAM" id="SSF47384">
    <property type="entry name" value="Homodimeric domain of signal transducing histidine kinase"/>
    <property type="match status" value="1"/>
</dbReference>
<dbReference type="InterPro" id="IPR005467">
    <property type="entry name" value="His_kinase_dom"/>
</dbReference>
<keyword evidence="12" id="KW-0812">Transmembrane</keyword>
<dbReference type="CDD" id="cd17574">
    <property type="entry name" value="REC_OmpR"/>
    <property type="match status" value="1"/>
</dbReference>
<dbReference type="OrthoDB" id="9810730at2"/>
<dbReference type="FunFam" id="1.10.287.130:FF:000038">
    <property type="entry name" value="Sensory transduction histidine kinase"/>
    <property type="match status" value="1"/>
</dbReference>
<dbReference type="SMART" id="SM00065">
    <property type="entry name" value="GAF"/>
    <property type="match status" value="1"/>
</dbReference>
<feature type="modified residue" description="4-aspartylphosphate" evidence="11">
    <location>
        <position position="727"/>
    </location>
</feature>
<dbReference type="EMBL" id="SLWY01000013">
    <property type="protein sequence ID" value="TCO80567.1"/>
    <property type="molecule type" value="Genomic_DNA"/>
</dbReference>
<gene>
    <name evidence="15" type="ORF">EV699_11345</name>
</gene>
<comment type="caution">
    <text evidence="15">The sequence shown here is derived from an EMBL/GenBank/DDBJ whole genome shotgun (WGS) entry which is preliminary data.</text>
</comment>
<comment type="subcellular location">
    <subcellularLocation>
        <location evidence="2">Membrane</location>
    </subcellularLocation>
</comment>
<dbReference type="Gene3D" id="1.10.287.130">
    <property type="match status" value="1"/>
</dbReference>
<accession>A0A4R2L5L5</accession>
<dbReference type="SUPFAM" id="SSF52172">
    <property type="entry name" value="CheY-like"/>
    <property type="match status" value="2"/>
</dbReference>
<keyword evidence="4 11" id="KW-0597">Phosphoprotein</keyword>
<dbReference type="Proteomes" id="UP000295765">
    <property type="component" value="Unassembled WGS sequence"/>
</dbReference>
<dbReference type="InterPro" id="IPR029016">
    <property type="entry name" value="GAF-like_dom_sf"/>
</dbReference>
<keyword evidence="7 15" id="KW-0418">Kinase</keyword>
<dbReference type="SUPFAM" id="SSF55874">
    <property type="entry name" value="ATPase domain of HSP90 chaperone/DNA topoisomerase II/histidine kinase"/>
    <property type="match status" value="1"/>
</dbReference>
<keyword evidence="6" id="KW-0547">Nucleotide-binding</keyword>
<dbReference type="PROSITE" id="PS50109">
    <property type="entry name" value="HIS_KIN"/>
    <property type="match status" value="1"/>
</dbReference>
<dbReference type="SUPFAM" id="SSF55781">
    <property type="entry name" value="GAF domain-like"/>
    <property type="match status" value="1"/>
</dbReference>
<dbReference type="GO" id="GO:0005524">
    <property type="term" value="F:ATP binding"/>
    <property type="evidence" value="ECO:0007669"/>
    <property type="project" value="UniProtKB-KW"/>
</dbReference>
<dbReference type="GO" id="GO:0000155">
    <property type="term" value="F:phosphorelay sensor kinase activity"/>
    <property type="evidence" value="ECO:0007669"/>
    <property type="project" value="InterPro"/>
</dbReference>
<dbReference type="InterPro" id="IPR001789">
    <property type="entry name" value="Sig_transdc_resp-reg_receiver"/>
</dbReference>
<dbReference type="Gene3D" id="3.30.565.10">
    <property type="entry name" value="Histidine kinase-like ATPase, C-terminal domain"/>
    <property type="match status" value="1"/>
</dbReference>
<dbReference type="CDD" id="cd16922">
    <property type="entry name" value="HATPase_EvgS-ArcB-TorS-like"/>
    <property type="match status" value="1"/>
</dbReference>
<dbReference type="PRINTS" id="PR00344">
    <property type="entry name" value="BCTRLSENSOR"/>
</dbReference>
<dbReference type="AlphaFoldDB" id="A0A4R2L5L5"/>